<name>A0A4R5ASK0_9FLAO</name>
<organism evidence="1 2">
    <name type="scientific">Flavobacterium caseinilyticum</name>
    <dbReference type="NCBI Taxonomy" id="2541732"/>
    <lineage>
        <taxon>Bacteria</taxon>
        <taxon>Pseudomonadati</taxon>
        <taxon>Bacteroidota</taxon>
        <taxon>Flavobacteriia</taxon>
        <taxon>Flavobacteriales</taxon>
        <taxon>Flavobacteriaceae</taxon>
        <taxon>Flavobacterium</taxon>
    </lineage>
</organism>
<dbReference type="SUPFAM" id="SSF140736">
    <property type="entry name" value="Rv1873-like"/>
    <property type="match status" value="1"/>
</dbReference>
<evidence type="ECO:0000313" key="2">
    <source>
        <dbReference type="Proteomes" id="UP000295278"/>
    </source>
</evidence>
<sequence length="43" mass="5187">MEITFNDELSELTNGRKRTNWLWFIFSKIAGMDFSEFNIHYAI</sequence>
<keyword evidence="2" id="KW-1185">Reference proteome</keyword>
<dbReference type="Pfam" id="PF08837">
    <property type="entry name" value="DUF1810"/>
    <property type="match status" value="1"/>
</dbReference>
<protein>
    <submittedName>
        <fullName evidence="1">DUF1810 family protein</fullName>
    </submittedName>
</protein>
<comment type="caution">
    <text evidence="1">The sequence shown here is derived from an EMBL/GenBank/DDBJ whole genome shotgun (WGS) entry which is preliminary data.</text>
</comment>
<dbReference type="Gene3D" id="1.25.40.380">
    <property type="entry name" value="Protein of unknown function DUF1810"/>
    <property type="match status" value="1"/>
</dbReference>
<dbReference type="InterPro" id="IPR014937">
    <property type="entry name" value="DUF1810"/>
</dbReference>
<reference evidence="1 2" key="1">
    <citation type="submission" date="2019-03" db="EMBL/GenBank/DDBJ databases">
        <title>Flavobacterium AT-3-2 sp. nov., isolated from arctic soil.</title>
        <authorList>
            <person name="Chaudhary D.K."/>
        </authorList>
    </citation>
    <scope>NUCLEOTIDE SEQUENCE [LARGE SCALE GENOMIC DNA]</scope>
    <source>
        <strain evidence="1 2">AT-3-2</strain>
    </source>
</reference>
<dbReference type="EMBL" id="SMFM01000008">
    <property type="protein sequence ID" value="TDD74676.1"/>
    <property type="molecule type" value="Genomic_DNA"/>
</dbReference>
<dbReference type="InterPro" id="IPR036287">
    <property type="entry name" value="Rv1873-like_sf"/>
</dbReference>
<proteinExistence type="predicted"/>
<evidence type="ECO:0000313" key="1">
    <source>
        <dbReference type="EMBL" id="TDD74676.1"/>
    </source>
</evidence>
<dbReference type="AlphaFoldDB" id="A0A4R5ASK0"/>
<dbReference type="Proteomes" id="UP000295278">
    <property type="component" value="Unassembled WGS sequence"/>
</dbReference>
<accession>A0A4R5ASK0</accession>
<dbReference type="OrthoDB" id="9801870at2"/>
<gene>
    <name evidence="1" type="ORF">E0F89_14340</name>
</gene>